<evidence type="ECO:0000256" key="1">
    <source>
        <dbReference type="SAM" id="MobiDB-lite"/>
    </source>
</evidence>
<sequence>MAPGPHHQPCSSTPPVQPPPSLRYARPAPACHRWDLILPHQLHHAPRIQYGVKARRIQTYPRVPSRAPRAQTRRFDPTCSDAIPVNRKCSFVVTLCRRKLGFGKGRRCLRVGDEVERLGGVEAAVPHALVEEVADRFEISGLACCVDQVIVGGGGHIKERVRVVKKRVMAVGIERELWGLCMWELSEKRHFLGFYNRYGD</sequence>
<keyword evidence="3" id="KW-1185">Reference proteome</keyword>
<proteinExistence type="predicted"/>
<dbReference type="Proteomes" id="UP000327013">
    <property type="component" value="Chromosome 1"/>
</dbReference>
<dbReference type="AlphaFoldDB" id="A0A5N6QBN0"/>
<name>A0A5N6QBN0_9ROSI</name>
<evidence type="ECO:0000313" key="3">
    <source>
        <dbReference type="Proteomes" id="UP000327013"/>
    </source>
</evidence>
<dbReference type="EMBL" id="CM017321">
    <property type="protein sequence ID" value="KAE7996585.1"/>
    <property type="molecule type" value="Genomic_DNA"/>
</dbReference>
<evidence type="ECO:0000313" key="2">
    <source>
        <dbReference type="EMBL" id="KAE7996585.1"/>
    </source>
</evidence>
<organism evidence="2 3">
    <name type="scientific">Carpinus fangiana</name>
    <dbReference type="NCBI Taxonomy" id="176857"/>
    <lineage>
        <taxon>Eukaryota</taxon>
        <taxon>Viridiplantae</taxon>
        <taxon>Streptophyta</taxon>
        <taxon>Embryophyta</taxon>
        <taxon>Tracheophyta</taxon>
        <taxon>Spermatophyta</taxon>
        <taxon>Magnoliopsida</taxon>
        <taxon>eudicotyledons</taxon>
        <taxon>Gunneridae</taxon>
        <taxon>Pentapetalae</taxon>
        <taxon>rosids</taxon>
        <taxon>fabids</taxon>
        <taxon>Fagales</taxon>
        <taxon>Betulaceae</taxon>
        <taxon>Carpinus</taxon>
    </lineage>
</organism>
<gene>
    <name evidence="2" type="ORF">FH972_001296</name>
</gene>
<accession>A0A5N6QBN0</accession>
<protein>
    <submittedName>
        <fullName evidence="2">Uncharacterized protein</fullName>
    </submittedName>
</protein>
<feature type="region of interest" description="Disordered" evidence="1">
    <location>
        <begin position="1"/>
        <end position="24"/>
    </location>
</feature>
<reference evidence="2 3" key="1">
    <citation type="submission" date="2019-06" db="EMBL/GenBank/DDBJ databases">
        <title>A chromosomal-level reference genome of Carpinus fangiana (Coryloideae, Betulaceae).</title>
        <authorList>
            <person name="Yang X."/>
            <person name="Wang Z."/>
            <person name="Zhang L."/>
            <person name="Hao G."/>
            <person name="Liu J."/>
            <person name="Yang Y."/>
        </authorList>
    </citation>
    <scope>NUCLEOTIDE SEQUENCE [LARGE SCALE GENOMIC DNA]</scope>
    <source>
        <strain evidence="2">Cfa_2016G</strain>
        <tissue evidence="2">Leaf</tissue>
    </source>
</reference>